<accession>A0ACC3TCH9</accession>
<evidence type="ECO:0000313" key="1">
    <source>
        <dbReference type="EMBL" id="KAK9241376.1"/>
    </source>
</evidence>
<name>A0ACC3TCH9_LIPKO</name>
<sequence length="78" mass="8677">MNHPGGYDDPLAKKWHEKLIGKKLVESGHASDTQFPKSQLPDPCRVIKPGSIVTMDFRPERINVTVDNDGTVLHVRTG</sequence>
<gene>
    <name evidence="1" type="ORF">V1525DRAFT_392975</name>
</gene>
<organism evidence="1 2">
    <name type="scientific">Lipomyces kononenkoae</name>
    <name type="common">Yeast</name>
    <dbReference type="NCBI Taxonomy" id="34357"/>
    <lineage>
        <taxon>Eukaryota</taxon>
        <taxon>Fungi</taxon>
        <taxon>Dikarya</taxon>
        <taxon>Ascomycota</taxon>
        <taxon>Saccharomycotina</taxon>
        <taxon>Lipomycetes</taxon>
        <taxon>Lipomycetales</taxon>
        <taxon>Lipomycetaceae</taxon>
        <taxon>Lipomyces</taxon>
    </lineage>
</organism>
<keyword evidence="2" id="KW-1185">Reference proteome</keyword>
<protein>
    <submittedName>
        <fullName evidence="1">Uncharacterized protein</fullName>
    </submittedName>
</protein>
<proteinExistence type="predicted"/>
<comment type="caution">
    <text evidence="1">The sequence shown here is derived from an EMBL/GenBank/DDBJ whole genome shotgun (WGS) entry which is preliminary data.</text>
</comment>
<reference evidence="2" key="1">
    <citation type="journal article" date="2024" name="Front. Bioeng. Biotechnol.">
        <title>Genome-scale model development and genomic sequencing of the oleaginous clade Lipomyces.</title>
        <authorList>
            <person name="Czajka J.J."/>
            <person name="Han Y."/>
            <person name="Kim J."/>
            <person name="Mondo S.J."/>
            <person name="Hofstad B.A."/>
            <person name="Robles A."/>
            <person name="Haridas S."/>
            <person name="Riley R."/>
            <person name="LaButti K."/>
            <person name="Pangilinan J."/>
            <person name="Andreopoulos W."/>
            <person name="Lipzen A."/>
            <person name="Yan J."/>
            <person name="Wang M."/>
            <person name="Ng V."/>
            <person name="Grigoriev I.V."/>
            <person name="Spatafora J.W."/>
            <person name="Magnuson J.K."/>
            <person name="Baker S.E."/>
            <person name="Pomraning K.R."/>
        </authorList>
    </citation>
    <scope>NUCLEOTIDE SEQUENCE [LARGE SCALE GENOMIC DNA]</scope>
    <source>
        <strain evidence="2">CBS 7786</strain>
    </source>
</reference>
<dbReference type="EMBL" id="MU971335">
    <property type="protein sequence ID" value="KAK9241376.1"/>
    <property type="molecule type" value="Genomic_DNA"/>
</dbReference>
<dbReference type="Proteomes" id="UP001433508">
    <property type="component" value="Unassembled WGS sequence"/>
</dbReference>
<evidence type="ECO:0000313" key="2">
    <source>
        <dbReference type="Proteomes" id="UP001433508"/>
    </source>
</evidence>